<dbReference type="Proteomes" id="UP000239576">
    <property type="component" value="Unassembled WGS sequence"/>
</dbReference>
<proteinExistence type="predicted"/>
<evidence type="ECO:0000313" key="2">
    <source>
        <dbReference type="Proteomes" id="UP000239576"/>
    </source>
</evidence>
<organism evidence="1 2">
    <name type="scientific">Stenomitos frigidus ULC18</name>
    <dbReference type="NCBI Taxonomy" id="2107698"/>
    <lineage>
        <taxon>Bacteria</taxon>
        <taxon>Bacillati</taxon>
        <taxon>Cyanobacteriota</taxon>
        <taxon>Cyanophyceae</taxon>
        <taxon>Leptolyngbyales</taxon>
        <taxon>Leptolyngbyaceae</taxon>
        <taxon>Stenomitos</taxon>
    </lineage>
</organism>
<reference evidence="1 2" key="2">
    <citation type="submission" date="2018-03" db="EMBL/GenBank/DDBJ databases">
        <title>The ancient ancestry and fast evolution of plastids.</title>
        <authorList>
            <person name="Moore K.R."/>
            <person name="Magnabosco C."/>
            <person name="Momper L."/>
            <person name="Gold D.A."/>
            <person name="Bosak T."/>
            <person name="Fournier G.P."/>
        </authorList>
    </citation>
    <scope>NUCLEOTIDE SEQUENCE [LARGE SCALE GENOMIC DNA]</scope>
    <source>
        <strain evidence="1 2">ULC18</strain>
    </source>
</reference>
<accession>A0A2T1EIP5</accession>
<keyword evidence="2" id="KW-1185">Reference proteome</keyword>
<evidence type="ECO:0000313" key="1">
    <source>
        <dbReference type="EMBL" id="PSB32627.1"/>
    </source>
</evidence>
<comment type="caution">
    <text evidence="1">The sequence shown here is derived from an EMBL/GenBank/DDBJ whole genome shotgun (WGS) entry which is preliminary data.</text>
</comment>
<name>A0A2T1EIP5_9CYAN</name>
<protein>
    <submittedName>
        <fullName evidence="1">Uncharacterized protein</fullName>
    </submittedName>
</protein>
<reference evidence="2" key="1">
    <citation type="submission" date="2018-02" db="EMBL/GenBank/DDBJ databases">
        <authorList>
            <person name="Moore K."/>
            <person name="Momper L."/>
        </authorList>
    </citation>
    <scope>NUCLEOTIDE SEQUENCE [LARGE SCALE GENOMIC DNA]</scope>
    <source>
        <strain evidence="2">ULC18</strain>
    </source>
</reference>
<gene>
    <name evidence="1" type="ORF">C7B82_05100</name>
</gene>
<sequence length="64" mass="6750">MAYFCHLLLAGRVDSIIDDLTGGLKSATSRSVITVPATSDLPLREAATKGDCQRKVAGKSSRIS</sequence>
<dbReference type="EMBL" id="PVWK01000026">
    <property type="protein sequence ID" value="PSB32627.1"/>
    <property type="molecule type" value="Genomic_DNA"/>
</dbReference>
<dbReference type="AlphaFoldDB" id="A0A2T1EIP5"/>